<organism evidence="1 2">
    <name type="scientific">Bradyrhizobium arachidis</name>
    <dbReference type="NCBI Taxonomy" id="858423"/>
    <lineage>
        <taxon>Bacteria</taxon>
        <taxon>Pseudomonadati</taxon>
        <taxon>Pseudomonadota</taxon>
        <taxon>Alphaproteobacteria</taxon>
        <taxon>Hyphomicrobiales</taxon>
        <taxon>Nitrobacteraceae</taxon>
        <taxon>Bradyrhizobium</taxon>
    </lineage>
</organism>
<protein>
    <submittedName>
        <fullName evidence="1">Uncharacterized protein</fullName>
    </submittedName>
</protein>
<dbReference type="AlphaFoldDB" id="A0AAE7NT44"/>
<evidence type="ECO:0000313" key="2">
    <source>
        <dbReference type="Proteomes" id="UP000594015"/>
    </source>
</evidence>
<accession>A0AAE7NT44</accession>
<proteinExistence type="predicted"/>
<dbReference type="EMBL" id="CP030050">
    <property type="protein sequence ID" value="QOZ69961.1"/>
    <property type="molecule type" value="Genomic_DNA"/>
</dbReference>
<dbReference type="KEGG" id="barh:WN72_29330"/>
<sequence>MVMTADDILSHPALESCVRGQAQAMLAIQEASPRTSSPFATQQRWLMSQAMLAAYFRNEAQQTDSGILPARLVDPIVAHGLASRNTASAFVNEMLKYGTVRHVAGSEGRRYRPIEPSPLALAVLSHWLAAHLTALDGLDGGNRSAELRERPALLGAIQPLIADGLLASRAVREPNGTFSLFTWIDDGGVVMDRLIVGCQQDSIALSRIPTDVTSVSRLAQGLNLSRSQLARKFVVAETMGSLGWSGARGKSALWVSAEFWREYHAAQAVKLAIIESAFEACRAYGAGDQARSVAASR</sequence>
<name>A0AAE7NT44_9BRAD</name>
<evidence type="ECO:0000313" key="1">
    <source>
        <dbReference type="EMBL" id="QOZ69961.1"/>
    </source>
</evidence>
<dbReference type="Proteomes" id="UP000594015">
    <property type="component" value="Chromosome"/>
</dbReference>
<reference evidence="1 2" key="1">
    <citation type="submission" date="2018-06" db="EMBL/GenBank/DDBJ databases">
        <title>Comparative genomics of Bradyrhizobium nodulating Arachidis hypogaea.</title>
        <authorList>
            <person name="Li Y."/>
        </authorList>
    </citation>
    <scope>NUCLEOTIDE SEQUENCE [LARGE SCALE GENOMIC DNA]</scope>
    <source>
        <strain evidence="1 2">CCBAU 051107</strain>
    </source>
</reference>
<gene>
    <name evidence="1" type="ORF">WN72_29330</name>
</gene>